<protein>
    <submittedName>
        <fullName evidence="1">Putative tail protein</fullName>
    </submittedName>
</protein>
<evidence type="ECO:0000313" key="1">
    <source>
        <dbReference type="EMBL" id="QJA59112.1"/>
    </source>
</evidence>
<organism evidence="1">
    <name type="scientific">viral metagenome</name>
    <dbReference type="NCBI Taxonomy" id="1070528"/>
    <lineage>
        <taxon>unclassified sequences</taxon>
        <taxon>metagenomes</taxon>
        <taxon>organismal metagenomes</taxon>
    </lineage>
</organism>
<accession>A0A6M3IRP1</accession>
<name>A0A6M3IRP1_9ZZZZ</name>
<evidence type="ECO:0000313" key="3">
    <source>
        <dbReference type="EMBL" id="QJI05206.1"/>
    </source>
</evidence>
<dbReference type="EMBL" id="MT144593">
    <property type="protein sequence ID" value="QJH93900.1"/>
    <property type="molecule type" value="Genomic_DNA"/>
</dbReference>
<dbReference type="AlphaFoldDB" id="A0A6M3IRP1"/>
<dbReference type="EMBL" id="MT141354">
    <property type="protein sequence ID" value="QJA59112.1"/>
    <property type="molecule type" value="Genomic_DNA"/>
</dbReference>
<sequence length="867" mass="87735">MQIPSLGTVSNYGIGTENEVLTMGAGGVYEWEQILNAHVDPAAAIAFSKMAALTVDRALISSGTGVVTVSPVTAAELAYVSGVSSGIQAQLNAKAANPHGAAAHSGAILTAGANENFGDYYADFGAIAAPANPGANVRRLFLDSGTGELSVRTNAGTTVSLEQTGGGAHTLDSATHTDVAAQANVRGDLLTWTVAGSWDRLAVGAATTVLCGGTDPIWAQIQNQHVMVGAGIGFAKMAALTLGRALITDGSGVVVVSSVTATELGYVSGVTSGIQGQLNLKAADLDVLKKDGTVALTAAWDAGSFKITAETFESDVVTGTPPLVVASTTAVANLNADQLDGNHAAAFAVAGHNHAGVYQPLDATLTSIALLGTAADKMLYTTALDTWAEAAITAYGRSLIDDADASAARTTLGLVIGTNVQAYDATLASIAALGTAADKIAYTTALDTWAEAAITAYGRSLIDDADAATARTTLGLVIGTNVQAYDATLLSIAALGTAADKIAYTTALDTWAETGLTAFARTILDDADAATVRATIAAFGSAGGTLSGTLTTESQAAIVLGPYGVGAGNTGELRFLELAAGGTNYVGFKAPDALAGDTIYTLPTAFPGSNLILQSTSAGVLSWVAAGGAAWASAAGFFTASGAAAGDAFYYESREATAGPFHIFGTEEATPDANAKILQVFRGTKAAGTEIAYLDEDGDFYSLSGYLRSGASDGGDAFALEPIATFTSGNILLVKNNTAQMFAVDFEGTLWTKAGNELNKRTFPWVIKNPAIGEVGQVRLPWNAVATVVGVYANTDAGTVTFNIEERGTLGAAGTDILGSEMVADTNGESVTGGFANSSLAAGCWLTIDISGMSGATEVTINLDVVI</sequence>
<evidence type="ECO:0000313" key="2">
    <source>
        <dbReference type="EMBL" id="QJH93900.1"/>
    </source>
</evidence>
<gene>
    <name evidence="3" type="ORF">MM415A00138_0019</name>
    <name evidence="1" type="ORF">MM415B01354_0017</name>
    <name evidence="2" type="ORF">TM448B00155_0016</name>
</gene>
<dbReference type="EMBL" id="MT145196">
    <property type="protein sequence ID" value="QJI05206.1"/>
    <property type="molecule type" value="Genomic_DNA"/>
</dbReference>
<reference evidence="1" key="1">
    <citation type="submission" date="2020-03" db="EMBL/GenBank/DDBJ databases">
        <title>The deep terrestrial virosphere.</title>
        <authorList>
            <person name="Holmfeldt K."/>
            <person name="Nilsson E."/>
            <person name="Simone D."/>
            <person name="Lopez-Fernandez M."/>
            <person name="Wu X."/>
            <person name="de Brujin I."/>
            <person name="Lundin D."/>
            <person name="Andersson A."/>
            <person name="Bertilsson S."/>
            <person name="Dopson M."/>
        </authorList>
    </citation>
    <scope>NUCLEOTIDE SEQUENCE</scope>
    <source>
        <strain evidence="3">MM415A00138</strain>
        <strain evidence="1">MM415B01354</strain>
        <strain evidence="2">TM448B00155</strain>
    </source>
</reference>
<proteinExistence type="predicted"/>